<dbReference type="GO" id="GO:0003700">
    <property type="term" value="F:DNA-binding transcription factor activity"/>
    <property type="evidence" value="ECO:0007669"/>
    <property type="project" value="TreeGrafter"/>
</dbReference>
<evidence type="ECO:0000256" key="4">
    <source>
        <dbReference type="PROSITE-ProRule" id="PRU00335"/>
    </source>
</evidence>
<accession>A0A9X2HCB1</accession>
<dbReference type="PROSITE" id="PS50977">
    <property type="entry name" value="HTH_TETR_2"/>
    <property type="match status" value="1"/>
</dbReference>
<dbReference type="PRINTS" id="PR00455">
    <property type="entry name" value="HTHTETR"/>
</dbReference>
<keyword evidence="2 4" id="KW-0238">DNA-binding</keyword>
<keyword evidence="3" id="KW-0804">Transcription</keyword>
<dbReference type="InterPro" id="IPR001647">
    <property type="entry name" value="HTH_TetR"/>
</dbReference>
<evidence type="ECO:0000259" key="5">
    <source>
        <dbReference type="PROSITE" id="PS50977"/>
    </source>
</evidence>
<organism evidence="6 7">
    <name type="scientific">Rothia santali</name>
    <dbReference type="NCBI Taxonomy" id="2949643"/>
    <lineage>
        <taxon>Bacteria</taxon>
        <taxon>Bacillati</taxon>
        <taxon>Actinomycetota</taxon>
        <taxon>Actinomycetes</taxon>
        <taxon>Micrococcales</taxon>
        <taxon>Micrococcaceae</taxon>
        <taxon>Rothia</taxon>
    </lineage>
</organism>
<comment type="caution">
    <text evidence="6">The sequence shown here is derived from an EMBL/GenBank/DDBJ whole genome shotgun (WGS) entry which is preliminary data.</text>
</comment>
<sequence>MNRMTRHHREQLRRKILDSSRELFVTQGCYGATMDDVAVVSGLSKPALYRHFDSKDELCIVVVEECSEFVESLFSPALFTGLTLEERVSRMIALFIGLAVDHPHTYAIVFESDMGHIPDVADRLHELRDTLLQSLTVGADEDLAPEAAEEFALRAEMMLAAVIPLSKRIGVESVPLKRDNLQKVLFETMWGGLRSAA</sequence>
<dbReference type="InterPro" id="IPR050109">
    <property type="entry name" value="HTH-type_TetR-like_transc_reg"/>
</dbReference>
<dbReference type="SUPFAM" id="SSF46689">
    <property type="entry name" value="Homeodomain-like"/>
    <property type="match status" value="1"/>
</dbReference>
<keyword evidence="7" id="KW-1185">Reference proteome</keyword>
<feature type="domain" description="HTH tetR-type" evidence="5">
    <location>
        <begin position="10"/>
        <end position="70"/>
    </location>
</feature>
<protein>
    <submittedName>
        <fullName evidence="6">TetR/AcrR family transcriptional regulator</fullName>
    </submittedName>
</protein>
<proteinExistence type="predicted"/>
<dbReference type="PANTHER" id="PTHR30055">
    <property type="entry name" value="HTH-TYPE TRANSCRIPTIONAL REGULATOR RUTR"/>
    <property type="match status" value="1"/>
</dbReference>
<gene>
    <name evidence="6" type="ORF">NBM05_03315</name>
</gene>
<keyword evidence="1" id="KW-0805">Transcription regulation</keyword>
<evidence type="ECO:0000313" key="7">
    <source>
        <dbReference type="Proteomes" id="UP001139502"/>
    </source>
</evidence>
<dbReference type="InterPro" id="IPR009057">
    <property type="entry name" value="Homeodomain-like_sf"/>
</dbReference>
<dbReference type="PANTHER" id="PTHR30055:SF234">
    <property type="entry name" value="HTH-TYPE TRANSCRIPTIONAL REGULATOR BETI"/>
    <property type="match status" value="1"/>
</dbReference>
<dbReference type="EMBL" id="JANAFB010000005">
    <property type="protein sequence ID" value="MCP3425082.1"/>
    <property type="molecule type" value="Genomic_DNA"/>
</dbReference>
<evidence type="ECO:0000256" key="2">
    <source>
        <dbReference type="ARBA" id="ARBA00023125"/>
    </source>
</evidence>
<name>A0A9X2HCB1_9MICC</name>
<reference evidence="6" key="1">
    <citation type="submission" date="2022-06" db="EMBL/GenBank/DDBJ databases">
        <title>Rothia sp. isolated from sandalwood seedling.</title>
        <authorList>
            <person name="Tuikhar N."/>
            <person name="Kirdat K."/>
            <person name="Thorat V."/>
            <person name="Swetha P."/>
            <person name="Padma S."/>
            <person name="Sundararaj R."/>
            <person name="Yadav A."/>
        </authorList>
    </citation>
    <scope>NUCLEOTIDE SEQUENCE</scope>
    <source>
        <strain evidence="6">AR01</strain>
    </source>
</reference>
<dbReference type="RefSeq" id="WP_254165101.1">
    <property type="nucleotide sequence ID" value="NZ_JANAFB010000005.1"/>
</dbReference>
<dbReference type="GO" id="GO:0000976">
    <property type="term" value="F:transcription cis-regulatory region binding"/>
    <property type="evidence" value="ECO:0007669"/>
    <property type="project" value="TreeGrafter"/>
</dbReference>
<evidence type="ECO:0000313" key="6">
    <source>
        <dbReference type="EMBL" id="MCP3425082.1"/>
    </source>
</evidence>
<dbReference type="Gene3D" id="1.10.357.10">
    <property type="entry name" value="Tetracycline Repressor, domain 2"/>
    <property type="match status" value="1"/>
</dbReference>
<feature type="DNA-binding region" description="H-T-H motif" evidence="4">
    <location>
        <begin position="33"/>
        <end position="52"/>
    </location>
</feature>
<evidence type="ECO:0000256" key="1">
    <source>
        <dbReference type="ARBA" id="ARBA00023015"/>
    </source>
</evidence>
<evidence type="ECO:0000256" key="3">
    <source>
        <dbReference type="ARBA" id="ARBA00023163"/>
    </source>
</evidence>
<dbReference type="Proteomes" id="UP001139502">
    <property type="component" value="Unassembled WGS sequence"/>
</dbReference>
<dbReference type="AlphaFoldDB" id="A0A9X2HCB1"/>
<dbReference type="Pfam" id="PF00440">
    <property type="entry name" value="TetR_N"/>
    <property type="match status" value="1"/>
</dbReference>